<gene>
    <name evidence="1" type="ORF">BSAE_0271</name>
</gene>
<accession>A0A087D090</accession>
<dbReference type="EMBL" id="JGZM01000002">
    <property type="protein sequence ID" value="KFI88940.1"/>
    <property type="molecule type" value="Genomic_DNA"/>
</dbReference>
<dbReference type="Proteomes" id="UP000029040">
    <property type="component" value="Unassembled WGS sequence"/>
</dbReference>
<organism evidence="1 2">
    <name type="scientific">Bifidobacterium pullorum subsp. saeculare DSM 6531 = LMG 14934</name>
    <dbReference type="NCBI Taxonomy" id="1437611"/>
    <lineage>
        <taxon>Bacteria</taxon>
        <taxon>Bacillati</taxon>
        <taxon>Actinomycetota</taxon>
        <taxon>Actinomycetes</taxon>
        <taxon>Bifidobacteriales</taxon>
        <taxon>Bifidobacteriaceae</taxon>
        <taxon>Bifidobacterium</taxon>
    </lineage>
</organism>
<reference evidence="1 2" key="1">
    <citation type="submission" date="2014-03" db="EMBL/GenBank/DDBJ databases">
        <title>Genomics of Bifidobacteria.</title>
        <authorList>
            <person name="Ventura M."/>
            <person name="Milani C."/>
            <person name="Lugli G.A."/>
        </authorList>
    </citation>
    <scope>NUCLEOTIDE SEQUENCE [LARGE SCALE GENOMIC DNA]</scope>
    <source>
        <strain evidence="1 2">LMG 14934</strain>
    </source>
</reference>
<comment type="caution">
    <text evidence="1">The sequence shown here is derived from an EMBL/GenBank/DDBJ whole genome shotgun (WGS) entry which is preliminary data.</text>
</comment>
<evidence type="ECO:0000313" key="2">
    <source>
        <dbReference type="Proteomes" id="UP000029040"/>
    </source>
</evidence>
<proteinExistence type="predicted"/>
<dbReference type="AlphaFoldDB" id="A0A087D090"/>
<protein>
    <submittedName>
        <fullName evidence="1">Uncharacterized protein</fullName>
    </submittedName>
</protein>
<evidence type="ECO:0000313" key="1">
    <source>
        <dbReference type="EMBL" id="KFI88940.1"/>
    </source>
</evidence>
<name>A0A087D090_9BIFI</name>
<dbReference type="RefSeq" id="WP_051915869.1">
    <property type="nucleotide sequence ID" value="NZ_JDTM01000002.1"/>
</dbReference>
<sequence>MSATTPRYDITYPTGSDLVSQAPAQFKTFAESVESALGEVDDRQTANAVKPVVRNTFAQLAEAAGVTGQTGYVTADSVQSNNGAYVYTGSAWVKTVGTWQKFTFKFENEESFQPIPYGGDNILLWNPILRLIVVRLASFKSSVGISTYNVYLPNSGTFKPSKNIGLGQAEFENFTGRGVELTLNTLGRVTVGPEMAVGDVIRPLGSYVVPIPSDVTITASGGTSI</sequence>